<accession>A0A843WYX6</accession>
<evidence type="ECO:0000256" key="1">
    <source>
        <dbReference type="SAM" id="Phobius"/>
    </source>
</evidence>
<proteinExistence type="predicted"/>
<reference evidence="3" key="1">
    <citation type="submission" date="2017-07" db="EMBL/GenBank/DDBJ databases">
        <title>Taro Niue Genome Assembly and Annotation.</title>
        <authorList>
            <person name="Atibalentja N."/>
            <person name="Keating K."/>
            <person name="Fields C.J."/>
        </authorList>
    </citation>
    <scope>NUCLEOTIDE SEQUENCE</scope>
    <source>
        <strain evidence="3">Niue_2</strain>
        <tissue evidence="3">Leaf</tissue>
    </source>
</reference>
<organism evidence="3 4">
    <name type="scientific">Colocasia esculenta</name>
    <name type="common">Wild taro</name>
    <name type="synonym">Arum esculentum</name>
    <dbReference type="NCBI Taxonomy" id="4460"/>
    <lineage>
        <taxon>Eukaryota</taxon>
        <taxon>Viridiplantae</taxon>
        <taxon>Streptophyta</taxon>
        <taxon>Embryophyta</taxon>
        <taxon>Tracheophyta</taxon>
        <taxon>Spermatophyta</taxon>
        <taxon>Magnoliopsida</taxon>
        <taxon>Liliopsida</taxon>
        <taxon>Araceae</taxon>
        <taxon>Aroideae</taxon>
        <taxon>Colocasieae</taxon>
        <taxon>Colocasia</taxon>
    </lineage>
</organism>
<dbReference type="InterPro" id="IPR055782">
    <property type="entry name" value="DUF7358"/>
</dbReference>
<dbReference type="AlphaFoldDB" id="A0A843WYX6"/>
<dbReference type="Proteomes" id="UP000652761">
    <property type="component" value="Unassembled WGS sequence"/>
</dbReference>
<evidence type="ECO:0000313" key="4">
    <source>
        <dbReference type="Proteomes" id="UP000652761"/>
    </source>
</evidence>
<keyword evidence="1" id="KW-1133">Transmembrane helix</keyword>
<keyword evidence="1" id="KW-0812">Transmembrane</keyword>
<feature type="domain" description="DUF7358" evidence="2">
    <location>
        <begin position="34"/>
        <end position="120"/>
    </location>
</feature>
<evidence type="ECO:0000259" key="2">
    <source>
        <dbReference type="Pfam" id="PF24057"/>
    </source>
</evidence>
<comment type="caution">
    <text evidence="3">The sequence shown here is derived from an EMBL/GenBank/DDBJ whole genome shotgun (WGS) entry which is preliminary data.</text>
</comment>
<protein>
    <recommendedName>
        <fullName evidence="2">DUF7358 domain-containing protein</fullName>
    </recommendedName>
</protein>
<sequence>MATSSEEPNAAAASADPDCCSCSCWITAAAAVLLRSLRWTTIVLAATNGLVLVGGALLAALALRRCGLREKATVVLAAAAAGARVGAMVGAGVAQEVTATWILRHPAADASVIRRKRRIIHHIDT</sequence>
<evidence type="ECO:0000313" key="3">
    <source>
        <dbReference type="EMBL" id="MQM09735.1"/>
    </source>
</evidence>
<keyword evidence="4" id="KW-1185">Reference proteome</keyword>
<dbReference type="Pfam" id="PF24057">
    <property type="entry name" value="DUF7358"/>
    <property type="match status" value="1"/>
</dbReference>
<gene>
    <name evidence="3" type="ORF">Taro_042613</name>
</gene>
<name>A0A843WYX6_COLES</name>
<keyword evidence="1" id="KW-0472">Membrane</keyword>
<feature type="transmembrane region" description="Helical" evidence="1">
    <location>
        <begin position="42"/>
        <end position="63"/>
    </location>
</feature>
<dbReference type="EMBL" id="NMUH01004459">
    <property type="protein sequence ID" value="MQM09735.1"/>
    <property type="molecule type" value="Genomic_DNA"/>
</dbReference>